<keyword evidence="1" id="KW-1133">Transmembrane helix</keyword>
<dbReference type="GO" id="GO:0016020">
    <property type="term" value="C:membrane"/>
    <property type="evidence" value="ECO:0007669"/>
    <property type="project" value="InterPro"/>
</dbReference>
<feature type="transmembrane region" description="Helical" evidence="1">
    <location>
        <begin position="39"/>
        <end position="59"/>
    </location>
</feature>
<accession>A0A7Y2E4W9</accession>
<organism evidence="3 4">
    <name type="scientific">Eiseniibacteriota bacterium</name>
    <dbReference type="NCBI Taxonomy" id="2212470"/>
    <lineage>
        <taxon>Bacteria</taxon>
        <taxon>Candidatus Eiseniibacteriota</taxon>
    </lineage>
</organism>
<feature type="transmembrane region" description="Helical" evidence="1">
    <location>
        <begin position="192"/>
        <end position="212"/>
    </location>
</feature>
<proteinExistence type="predicted"/>
<dbReference type="EMBL" id="JABDJR010000018">
    <property type="protein sequence ID" value="NNF05236.1"/>
    <property type="molecule type" value="Genomic_DNA"/>
</dbReference>
<feature type="transmembrane region" description="Helical" evidence="1">
    <location>
        <begin position="14"/>
        <end position="32"/>
    </location>
</feature>
<dbReference type="InterPro" id="IPR037185">
    <property type="entry name" value="EmrE-like"/>
</dbReference>
<evidence type="ECO:0000313" key="3">
    <source>
        <dbReference type="EMBL" id="NNF05236.1"/>
    </source>
</evidence>
<evidence type="ECO:0000313" key="4">
    <source>
        <dbReference type="Proteomes" id="UP000547674"/>
    </source>
</evidence>
<feature type="transmembrane region" description="Helical" evidence="1">
    <location>
        <begin position="71"/>
        <end position="93"/>
    </location>
</feature>
<evidence type="ECO:0000256" key="1">
    <source>
        <dbReference type="SAM" id="Phobius"/>
    </source>
</evidence>
<dbReference type="InterPro" id="IPR000620">
    <property type="entry name" value="EamA_dom"/>
</dbReference>
<keyword evidence="1" id="KW-0812">Transmembrane</keyword>
<dbReference type="SUPFAM" id="SSF103481">
    <property type="entry name" value="Multidrug resistance efflux transporter EmrE"/>
    <property type="match status" value="1"/>
</dbReference>
<dbReference type="Proteomes" id="UP000547674">
    <property type="component" value="Unassembled WGS sequence"/>
</dbReference>
<name>A0A7Y2E4W9_UNCEI</name>
<comment type="caution">
    <text evidence="3">The sequence shown here is derived from an EMBL/GenBank/DDBJ whole genome shotgun (WGS) entry which is preliminary data.</text>
</comment>
<gene>
    <name evidence="3" type="ORF">HKN21_00615</name>
</gene>
<feature type="transmembrane region" description="Helical" evidence="1">
    <location>
        <begin position="105"/>
        <end position="123"/>
    </location>
</feature>
<evidence type="ECO:0000259" key="2">
    <source>
        <dbReference type="Pfam" id="PF00892"/>
    </source>
</evidence>
<dbReference type="Pfam" id="PF00892">
    <property type="entry name" value="EamA"/>
    <property type="match status" value="1"/>
</dbReference>
<dbReference type="AlphaFoldDB" id="A0A7Y2E4W9"/>
<feature type="transmembrane region" description="Helical" evidence="1">
    <location>
        <begin position="129"/>
        <end position="147"/>
    </location>
</feature>
<feature type="non-terminal residue" evidence="3">
    <location>
        <position position="222"/>
    </location>
</feature>
<reference evidence="3 4" key="1">
    <citation type="submission" date="2020-03" db="EMBL/GenBank/DDBJ databases">
        <title>Metabolic flexibility allows generalist bacteria to become dominant in a frequently disturbed ecosystem.</title>
        <authorList>
            <person name="Chen Y.-J."/>
            <person name="Leung P.M."/>
            <person name="Bay S.K."/>
            <person name="Hugenholtz P."/>
            <person name="Kessler A.J."/>
            <person name="Shelley G."/>
            <person name="Waite D.W."/>
            <person name="Cook P.L."/>
            <person name="Greening C."/>
        </authorList>
    </citation>
    <scope>NUCLEOTIDE SEQUENCE [LARGE SCALE GENOMIC DNA]</scope>
    <source>
        <strain evidence="3">SS_bin_28</strain>
    </source>
</reference>
<dbReference type="PANTHER" id="PTHR22911:SF137">
    <property type="entry name" value="SOLUTE CARRIER FAMILY 35 MEMBER G2-RELATED"/>
    <property type="match status" value="1"/>
</dbReference>
<keyword evidence="1" id="KW-0472">Membrane</keyword>
<feature type="domain" description="EamA" evidence="2">
    <location>
        <begin position="11"/>
        <end position="146"/>
    </location>
</feature>
<protein>
    <submittedName>
        <fullName evidence="3">DMT family transporter</fullName>
    </submittedName>
</protein>
<sequence>MTLESEWLFLGESAALGTAAMFAVVSILFSLAARETSAFAVNLARITLAVPLLLAFTMLTQSGAWWETLSLNRTLILALSGWIGLTLGDWALFSSFARLGPRVPTLMMTLAPPITAFLAVPLLGETLGWIQIGGMVVTLAGVVWVVLERAPVGTKPHADLALGLSLAFIGATAQGTGLVLSKMGMAGEVDPLPATLVRMVAAMIGAWILVIVQRKWGELGSL</sequence>
<feature type="transmembrane region" description="Helical" evidence="1">
    <location>
        <begin position="159"/>
        <end position="180"/>
    </location>
</feature>
<dbReference type="PANTHER" id="PTHR22911">
    <property type="entry name" value="ACYL-MALONYL CONDENSING ENZYME-RELATED"/>
    <property type="match status" value="1"/>
</dbReference>